<feature type="transmembrane region" description="Helical" evidence="1">
    <location>
        <begin position="50"/>
        <end position="73"/>
    </location>
</feature>
<dbReference type="InterPro" id="IPR002656">
    <property type="entry name" value="Acyl_transf_3_dom"/>
</dbReference>
<feature type="transmembrane region" description="Helical" evidence="1">
    <location>
        <begin position="300"/>
        <end position="322"/>
    </location>
</feature>
<evidence type="ECO:0000313" key="4">
    <source>
        <dbReference type="Proteomes" id="UP000006056"/>
    </source>
</evidence>
<keyword evidence="1" id="KW-1133">Transmembrane helix</keyword>
<dbReference type="eggNOG" id="COG1835">
    <property type="taxonomic scope" value="Bacteria"/>
</dbReference>
<dbReference type="Proteomes" id="UP000006056">
    <property type="component" value="Chromosome"/>
</dbReference>
<dbReference type="GO" id="GO:0016747">
    <property type="term" value="F:acyltransferase activity, transferring groups other than amino-acyl groups"/>
    <property type="evidence" value="ECO:0007669"/>
    <property type="project" value="InterPro"/>
</dbReference>
<organism evidence="3 4">
    <name type="scientific">Terriglobus roseus (strain DSM 18391 / NRRL B-41598 / KBS 63)</name>
    <dbReference type="NCBI Taxonomy" id="926566"/>
    <lineage>
        <taxon>Bacteria</taxon>
        <taxon>Pseudomonadati</taxon>
        <taxon>Acidobacteriota</taxon>
        <taxon>Terriglobia</taxon>
        <taxon>Terriglobales</taxon>
        <taxon>Acidobacteriaceae</taxon>
        <taxon>Terriglobus</taxon>
    </lineage>
</organism>
<feature type="transmembrane region" description="Helical" evidence="1">
    <location>
        <begin position="144"/>
        <end position="164"/>
    </location>
</feature>
<dbReference type="OrthoDB" id="9796461at2"/>
<keyword evidence="1" id="KW-0472">Membrane</keyword>
<reference evidence="3 4" key="1">
    <citation type="submission" date="2012-06" db="EMBL/GenBank/DDBJ databases">
        <title>Complete genome of Terriglobus roseus DSM 18391.</title>
        <authorList>
            <consortium name="US DOE Joint Genome Institute (JGI-PGF)"/>
            <person name="Lucas S."/>
            <person name="Copeland A."/>
            <person name="Lapidus A."/>
            <person name="Glavina del Rio T."/>
            <person name="Dalin E."/>
            <person name="Tice H."/>
            <person name="Bruce D."/>
            <person name="Goodwin L."/>
            <person name="Pitluck S."/>
            <person name="Peters L."/>
            <person name="Mikhailova N."/>
            <person name="Munk A.C.C."/>
            <person name="Kyrpides N."/>
            <person name="Mavromatis K."/>
            <person name="Ivanova N."/>
            <person name="Brettin T."/>
            <person name="Detter J.C."/>
            <person name="Han C."/>
            <person name="Larimer F."/>
            <person name="Land M."/>
            <person name="Hauser L."/>
            <person name="Markowitz V."/>
            <person name="Cheng J.-F."/>
            <person name="Hugenholtz P."/>
            <person name="Woyke T."/>
            <person name="Wu D."/>
            <person name="Brambilla E."/>
            <person name="Klenk H.-P."/>
            <person name="Eisen J.A."/>
        </authorList>
    </citation>
    <scope>NUCLEOTIDE SEQUENCE [LARGE SCALE GENOMIC DNA]</scope>
    <source>
        <strain evidence="4">DSM 18391 / NRRL B-41598 / KBS 63</strain>
    </source>
</reference>
<evidence type="ECO:0000256" key="1">
    <source>
        <dbReference type="SAM" id="Phobius"/>
    </source>
</evidence>
<dbReference type="AlphaFoldDB" id="I3ZDS9"/>
<feature type="transmembrane region" description="Helical" evidence="1">
    <location>
        <begin position="236"/>
        <end position="253"/>
    </location>
</feature>
<dbReference type="GO" id="GO:0000271">
    <property type="term" value="P:polysaccharide biosynthetic process"/>
    <property type="evidence" value="ECO:0007669"/>
    <property type="project" value="TreeGrafter"/>
</dbReference>
<dbReference type="KEGG" id="trs:Terro_1076"/>
<dbReference type="EMBL" id="CP003379">
    <property type="protein sequence ID" value="AFL87397.1"/>
    <property type="molecule type" value="Genomic_DNA"/>
</dbReference>
<feature type="transmembrane region" description="Helical" evidence="1">
    <location>
        <begin position="334"/>
        <end position="354"/>
    </location>
</feature>
<feature type="transmembrane region" description="Helical" evidence="1">
    <location>
        <begin position="209"/>
        <end position="229"/>
    </location>
</feature>
<dbReference type="InterPro" id="IPR050879">
    <property type="entry name" value="Acyltransferase_3"/>
</dbReference>
<keyword evidence="3" id="KW-0808">Transferase</keyword>
<protein>
    <submittedName>
        <fullName evidence="3">Putative acyltransferase</fullName>
    </submittedName>
</protein>
<keyword evidence="4" id="KW-1185">Reference proteome</keyword>
<dbReference type="STRING" id="926566.Terro_1076"/>
<feature type="domain" description="Acyltransferase 3" evidence="2">
    <location>
        <begin position="12"/>
        <end position="350"/>
    </location>
</feature>
<dbReference type="PANTHER" id="PTHR23028:SF53">
    <property type="entry name" value="ACYL_TRANSF_3 DOMAIN-CONTAINING PROTEIN"/>
    <property type="match status" value="1"/>
</dbReference>
<keyword evidence="3" id="KW-0012">Acyltransferase</keyword>
<feature type="transmembrane region" description="Helical" evidence="1">
    <location>
        <begin position="176"/>
        <end position="197"/>
    </location>
</feature>
<accession>I3ZDS9</accession>
<name>I3ZDS9_TERRK</name>
<feature type="transmembrane region" description="Helical" evidence="1">
    <location>
        <begin position="12"/>
        <end position="30"/>
    </location>
</feature>
<feature type="transmembrane region" description="Helical" evidence="1">
    <location>
        <begin position="94"/>
        <end position="124"/>
    </location>
</feature>
<dbReference type="Pfam" id="PF01757">
    <property type="entry name" value="Acyl_transf_3"/>
    <property type="match status" value="1"/>
</dbReference>
<evidence type="ECO:0000259" key="2">
    <source>
        <dbReference type="Pfam" id="PF01757"/>
    </source>
</evidence>
<proteinExistence type="predicted"/>
<dbReference type="HOGENOM" id="CLU_005679_1_4_0"/>
<gene>
    <name evidence="3" type="ordered locus">Terro_1076</name>
</gene>
<keyword evidence="1" id="KW-0812">Transmembrane</keyword>
<sequence>MEERTPSHPHIPALDGLRGVAVLLIIVFHFGGGAADSNPVVRSIGQLIRIGWTGVSLFFLLSGFLITGILWAGRTRVDRWRTFFVRRALRIFPLYYAMILVLLVAVLCAGQASQAWHLLIYAAYAQNLVPDGSHLLDVPGIFPVYHLWSLAVEEQFYLVWPFLIWRMRTLEQARKLCLAVFLLSLLCRIVSVPLGWYDYGFSLSRSGELAVGAWIALSVRAQSPLLLVWKRQAGSVLLGSAIVVATIAAVAGPSSSGRLMWTVGVPAISLFYGSLLLLALEPGRVARILSSALLRFFGKISYGLYLFHVMLSRVALMVVHRFAPHATHNLHDGLRLLMIFLICIPAAIASFHLFEKPFLRLKEKLAGHSPAPLPLSYKSS</sequence>
<dbReference type="PANTHER" id="PTHR23028">
    <property type="entry name" value="ACETYLTRANSFERASE"/>
    <property type="match status" value="1"/>
</dbReference>
<evidence type="ECO:0000313" key="3">
    <source>
        <dbReference type="EMBL" id="AFL87397.1"/>
    </source>
</evidence>
<dbReference type="GO" id="GO:0016020">
    <property type="term" value="C:membrane"/>
    <property type="evidence" value="ECO:0007669"/>
    <property type="project" value="TreeGrafter"/>
</dbReference>
<dbReference type="RefSeq" id="WP_014784966.1">
    <property type="nucleotide sequence ID" value="NC_018014.1"/>
</dbReference>
<feature type="transmembrane region" description="Helical" evidence="1">
    <location>
        <begin position="259"/>
        <end position="280"/>
    </location>
</feature>